<reference evidence="1" key="2">
    <citation type="submission" date="2022-06" db="UniProtKB">
        <authorList>
            <consortium name="EnsemblMetazoa"/>
        </authorList>
    </citation>
    <scope>IDENTIFICATION</scope>
    <source>
        <strain evidence="1">PS312</strain>
    </source>
</reference>
<reference evidence="2" key="1">
    <citation type="journal article" date="2008" name="Nat. Genet.">
        <title>The Pristionchus pacificus genome provides a unique perspective on nematode lifestyle and parasitism.</title>
        <authorList>
            <person name="Dieterich C."/>
            <person name="Clifton S.W."/>
            <person name="Schuster L.N."/>
            <person name="Chinwalla A."/>
            <person name="Delehaunty K."/>
            <person name="Dinkelacker I."/>
            <person name="Fulton L."/>
            <person name="Fulton R."/>
            <person name="Godfrey J."/>
            <person name="Minx P."/>
            <person name="Mitreva M."/>
            <person name="Roeseler W."/>
            <person name="Tian H."/>
            <person name="Witte H."/>
            <person name="Yang S.P."/>
            <person name="Wilson R.K."/>
            <person name="Sommer R.J."/>
        </authorList>
    </citation>
    <scope>NUCLEOTIDE SEQUENCE [LARGE SCALE GENOMIC DNA]</scope>
    <source>
        <strain evidence="2">PS312</strain>
    </source>
</reference>
<organism evidence="1 2">
    <name type="scientific">Pristionchus pacificus</name>
    <name type="common">Parasitic nematode worm</name>
    <dbReference type="NCBI Taxonomy" id="54126"/>
    <lineage>
        <taxon>Eukaryota</taxon>
        <taxon>Metazoa</taxon>
        <taxon>Ecdysozoa</taxon>
        <taxon>Nematoda</taxon>
        <taxon>Chromadorea</taxon>
        <taxon>Rhabditida</taxon>
        <taxon>Rhabditina</taxon>
        <taxon>Diplogasteromorpha</taxon>
        <taxon>Diplogasteroidea</taxon>
        <taxon>Neodiplogasteridae</taxon>
        <taxon>Pristionchus</taxon>
    </lineage>
</organism>
<evidence type="ECO:0000313" key="1">
    <source>
        <dbReference type="EnsemblMetazoa" id="PPA45842.1"/>
    </source>
</evidence>
<evidence type="ECO:0000313" key="2">
    <source>
        <dbReference type="Proteomes" id="UP000005239"/>
    </source>
</evidence>
<dbReference type="OrthoDB" id="5814011at2759"/>
<name>A0A2A6C168_PRIPA</name>
<protein>
    <submittedName>
        <fullName evidence="1">G protein-coupled receptor</fullName>
    </submittedName>
</protein>
<accession>A0A2A6C168</accession>
<dbReference type="EnsemblMetazoa" id="PPA45842.1">
    <property type="protein sequence ID" value="PPA45842.1"/>
    <property type="gene ID" value="WBGene00284211"/>
</dbReference>
<dbReference type="PANTHER" id="PTHR45830">
    <property type="entry name" value="SERPENTINE RECEPTOR, CLASS I"/>
    <property type="match status" value="1"/>
</dbReference>
<proteinExistence type="predicted"/>
<accession>A0A8R1Z542</accession>
<dbReference type="Proteomes" id="UP000005239">
    <property type="component" value="Unassembled WGS sequence"/>
</dbReference>
<keyword evidence="2" id="KW-1185">Reference proteome</keyword>
<gene>
    <name evidence="1" type="primary">WBGene00284211</name>
</gene>
<dbReference type="Pfam" id="PF10327">
    <property type="entry name" value="7TM_GPCR_Sri"/>
    <property type="match status" value="1"/>
</dbReference>
<dbReference type="AlphaFoldDB" id="A0A2A6C168"/>
<sequence>MSLSPTMANLTLHPLRHTVMPVYQHTVGVVTLALSALAFYLMLTKTPKVSKPFTRYLMLLQFSITLVDLYFGALACPIYLFPAQGAICNGILCTWLGAHVAHMIEYNGLRALVLIVYALPVCTQIGRNQDVSAQAVKESVLFTTACCVYFVTSTFYRISTQNMND</sequence>
<dbReference type="InterPro" id="IPR019429">
    <property type="entry name" value="7TM_GPCR_serpentine_rcpt_Sri"/>
</dbReference>
<dbReference type="PANTHER" id="PTHR45830:SF15">
    <property type="entry name" value="SERPENTINE RECEPTOR, CLASS I"/>
    <property type="match status" value="1"/>
</dbReference>